<evidence type="ECO:0000259" key="3">
    <source>
        <dbReference type="Pfam" id="PF00483"/>
    </source>
</evidence>
<keyword evidence="1 4" id="KW-0808">Transferase</keyword>
<dbReference type="Pfam" id="PF00483">
    <property type="entry name" value="NTP_transferase"/>
    <property type="match status" value="1"/>
</dbReference>
<evidence type="ECO:0000256" key="2">
    <source>
        <dbReference type="ARBA" id="ARBA00022695"/>
    </source>
</evidence>
<dbReference type="InterPro" id="IPR050065">
    <property type="entry name" value="GlmU-like"/>
</dbReference>
<dbReference type="EMBL" id="JBHTKB010000001">
    <property type="protein sequence ID" value="MFD0912103.1"/>
    <property type="molecule type" value="Genomic_DNA"/>
</dbReference>
<gene>
    <name evidence="4" type="primary">murU</name>
    <name evidence="4" type="ORF">ACFQ1Z_00955</name>
</gene>
<evidence type="ECO:0000256" key="1">
    <source>
        <dbReference type="ARBA" id="ARBA00022679"/>
    </source>
</evidence>
<dbReference type="PANTHER" id="PTHR43584">
    <property type="entry name" value="NUCLEOTIDYL TRANSFERASE"/>
    <property type="match status" value="1"/>
</dbReference>
<dbReference type="InterPro" id="IPR005835">
    <property type="entry name" value="NTP_transferase_dom"/>
</dbReference>
<dbReference type="CDD" id="cd06422">
    <property type="entry name" value="NTP_transferase_like_1"/>
    <property type="match status" value="1"/>
</dbReference>
<evidence type="ECO:0000313" key="5">
    <source>
        <dbReference type="Proteomes" id="UP001597128"/>
    </source>
</evidence>
<dbReference type="Proteomes" id="UP001597128">
    <property type="component" value="Unassembled WGS sequence"/>
</dbReference>
<dbReference type="InterPro" id="IPR054790">
    <property type="entry name" value="MurU"/>
</dbReference>
<keyword evidence="5" id="KW-1185">Reference proteome</keyword>
<dbReference type="RefSeq" id="WP_379054732.1">
    <property type="nucleotide sequence ID" value="NZ_JBHTKB010000001.1"/>
</dbReference>
<dbReference type="Gene3D" id="3.90.550.10">
    <property type="entry name" value="Spore Coat Polysaccharide Biosynthesis Protein SpsA, Chain A"/>
    <property type="match status" value="1"/>
</dbReference>
<evidence type="ECO:0000313" key="4">
    <source>
        <dbReference type="EMBL" id="MFD0912103.1"/>
    </source>
</evidence>
<protein>
    <submittedName>
        <fullName evidence="4">N-acetylmuramate alpha-1-phosphate uridylyltransferase MurU</fullName>
        <ecNumber evidence="4">2.7.7.99</ecNumber>
    </submittedName>
</protein>
<organism evidence="4 5">
    <name type="scientific">Methylophilus luteus</name>
    <dbReference type="NCBI Taxonomy" id="640108"/>
    <lineage>
        <taxon>Bacteria</taxon>
        <taxon>Pseudomonadati</taxon>
        <taxon>Pseudomonadota</taxon>
        <taxon>Betaproteobacteria</taxon>
        <taxon>Nitrosomonadales</taxon>
        <taxon>Methylophilaceae</taxon>
        <taxon>Methylophilus</taxon>
    </lineage>
</organism>
<dbReference type="InterPro" id="IPR029044">
    <property type="entry name" value="Nucleotide-diphossugar_trans"/>
</dbReference>
<keyword evidence="2 4" id="KW-0548">Nucleotidyltransferase</keyword>
<sequence length="233" mass="25437">MRAMILAAGRGERMRPLTDHTPKPLLPVGGKPLIVWHIERLAQAGIREIVINHAHLGQQIEQALGDGRQWQVDIQYSPEQTALETAGGIAQALPLLGEQPFLVVNGDVFTDIDYATLALPATSALPEAKLAHLVMVDNPPQHAQGDFALEYGLVKETGEHKLTFSGVGVYHPQLFQHVVRGQPAKLAPLLKTAMQQALVSGQHHTGIWHDIGTPERLQQIDAWLNTTKNQGDA</sequence>
<dbReference type="NCBIfam" id="NF045761">
    <property type="entry name" value="NAMPUrTaseMurU"/>
    <property type="match status" value="1"/>
</dbReference>
<dbReference type="GO" id="GO:0016779">
    <property type="term" value="F:nucleotidyltransferase activity"/>
    <property type="evidence" value="ECO:0007669"/>
    <property type="project" value="UniProtKB-KW"/>
</dbReference>
<proteinExistence type="predicted"/>
<accession>A0ABW3F381</accession>
<reference evidence="5" key="1">
    <citation type="journal article" date="2019" name="Int. J. Syst. Evol. Microbiol.">
        <title>The Global Catalogue of Microorganisms (GCM) 10K type strain sequencing project: providing services to taxonomists for standard genome sequencing and annotation.</title>
        <authorList>
            <consortium name="The Broad Institute Genomics Platform"/>
            <consortium name="The Broad Institute Genome Sequencing Center for Infectious Disease"/>
            <person name="Wu L."/>
            <person name="Ma J."/>
        </authorList>
    </citation>
    <scope>NUCLEOTIDE SEQUENCE [LARGE SCALE GENOMIC DNA]</scope>
    <source>
        <strain evidence="5">CCUG 58412</strain>
    </source>
</reference>
<feature type="domain" description="Nucleotidyl transferase" evidence="3">
    <location>
        <begin position="3"/>
        <end position="220"/>
    </location>
</feature>
<name>A0ABW3F381_9PROT</name>
<dbReference type="SUPFAM" id="SSF53448">
    <property type="entry name" value="Nucleotide-diphospho-sugar transferases"/>
    <property type="match status" value="1"/>
</dbReference>
<dbReference type="PANTHER" id="PTHR43584:SF8">
    <property type="entry name" value="N-ACETYLMURAMATE ALPHA-1-PHOSPHATE URIDYLYLTRANSFERASE"/>
    <property type="match status" value="1"/>
</dbReference>
<comment type="caution">
    <text evidence="4">The sequence shown here is derived from an EMBL/GenBank/DDBJ whole genome shotgun (WGS) entry which is preliminary data.</text>
</comment>
<dbReference type="EC" id="2.7.7.99" evidence="4"/>